<sequence>MKKIIEHLKKNGLDSNGVVISYSFVKGSYKLNKDYPWFFGTITDIKSFPVREILAEKSKVVV</sequence>
<evidence type="ECO:0000313" key="1">
    <source>
        <dbReference type="EMBL" id="XNH96934.1"/>
    </source>
</evidence>
<gene>
    <name evidence="1" type="ORF">BCS90_24525</name>
</gene>
<protein>
    <submittedName>
        <fullName evidence="1">Uncharacterized protein</fullName>
    </submittedName>
</protein>
<dbReference type="EMBL" id="CP170592">
    <property type="protein sequence ID" value="XNH96934.1"/>
    <property type="molecule type" value="Genomic_DNA"/>
</dbReference>
<keyword evidence="1" id="KW-0614">Plasmid</keyword>
<accession>A0ACD5G4A0</accession>
<dbReference type="Proteomes" id="UP000235310">
    <property type="component" value="Plasmid unnamed2"/>
</dbReference>
<name>A0ACD5G4A0_9VIBR</name>
<reference evidence="1 2" key="1">
    <citation type="journal article" date="2018" name="Nature">
        <title>A major lineage of non-tailed dsDNA viruses as unrecognized killers of marine bacteria.</title>
        <authorList>
            <person name="Kauffman K.M."/>
            <person name="Hussain F.A."/>
            <person name="Yang J."/>
            <person name="Arevalo P."/>
            <person name="Brown J.M."/>
            <person name="Chang W.K."/>
            <person name="VanInsberghe D."/>
            <person name="Elsherbini J."/>
            <person name="Sharma R.S."/>
            <person name="Cutler M.B."/>
            <person name="Kelly L."/>
            <person name="Polz M.F."/>
        </authorList>
    </citation>
    <scope>NUCLEOTIDE SEQUENCE [LARGE SCALE GENOMIC DNA]</scope>
    <source>
        <strain evidence="1 2">10N.222.46.E12</strain>
    </source>
</reference>
<organism evidence="1 2">
    <name type="scientific">Vibrio cyclitrophicus</name>
    <dbReference type="NCBI Taxonomy" id="47951"/>
    <lineage>
        <taxon>Bacteria</taxon>
        <taxon>Pseudomonadati</taxon>
        <taxon>Pseudomonadota</taxon>
        <taxon>Gammaproteobacteria</taxon>
        <taxon>Vibrionales</taxon>
        <taxon>Vibrionaceae</taxon>
        <taxon>Vibrio</taxon>
    </lineage>
</organism>
<proteinExistence type="predicted"/>
<evidence type="ECO:0000313" key="2">
    <source>
        <dbReference type="Proteomes" id="UP000235310"/>
    </source>
</evidence>
<geneLocation type="plasmid" evidence="1 2">
    <name>unnamed2</name>
</geneLocation>